<gene>
    <name evidence="2" type="ORF">ACFONL_08270</name>
</gene>
<reference evidence="3" key="1">
    <citation type="journal article" date="2019" name="Int. J. Syst. Evol. Microbiol.">
        <title>The Global Catalogue of Microorganisms (GCM) 10K type strain sequencing project: providing services to taxonomists for standard genome sequencing and annotation.</title>
        <authorList>
            <consortium name="The Broad Institute Genomics Platform"/>
            <consortium name="The Broad Institute Genome Sequencing Center for Infectious Disease"/>
            <person name="Wu L."/>
            <person name="Ma J."/>
        </authorList>
    </citation>
    <scope>NUCLEOTIDE SEQUENCE [LARGE SCALE GENOMIC DNA]</scope>
    <source>
        <strain evidence="3">KCTC 42282</strain>
    </source>
</reference>
<proteinExistence type="predicted"/>
<protein>
    <submittedName>
        <fullName evidence="2">DUF58 domain-containing protein</fullName>
    </submittedName>
</protein>
<comment type="caution">
    <text evidence="2">The sequence shown here is derived from an EMBL/GenBank/DDBJ whole genome shotgun (WGS) entry which is preliminary data.</text>
</comment>
<dbReference type="EMBL" id="JBHRYC010000037">
    <property type="protein sequence ID" value="MFC3637379.1"/>
    <property type="molecule type" value="Genomic_DNA"/>
</dbReference>
<feature type="domain" description="DUF58" evidence="1">
    <location>
        <begin position="72"/>
        <end position="276"/>
    </location>
</feature>
<evidence type="ECO:0000259" key="1">
    <source>
        <dbReference type="Pfam" id="PF01882"/>
    </source>
</evidence>
<keyword evidence="3" id="KW-1185">Reference proteome</keyword>
<name>A0ABV7UH29_9HYPH</name>
<dbReference type="PANTHER" id="PTHR33608">
    <property type="entry name" value="BLL2464 PROTEIN"/>
    <property type="match status" value="1"/>
</dbReference>
<dbReference type="RefSeq" id="WP_191320487.1">
    <property type="nucleotide sequence ID" value="NZ_BNCG01000018.1"/>
</dbReference>
<organism evidence="2 3">
    <name type="scientific">Camelimonas fluminis</name>
    <dbReference type="NCBI Taxonomy" id="1576911"/>
    <lineage>
        <taxon>Bacteria</taxon>
        <taxon>Pseudomonadati</taxon>
        <taxon>Pseudomonadota</taxon>
        <taxon>Alphaproteobacteria</taxon>
        <taxon>Hyphomicrobiales</taxon>
        <taxon>Chelatococcaceae</taxon>
        <taxon>Camelimonas</taxon>
    </lineage>
</organism>
<dbReference type="InterPro" id="IPR002881">
    <property type="entry name" value="DUF58"/>
</dbReference>
<dbReference type="Proteomes" id="UP001595704">
    <property type="component" value="Unassembled WGS sequence"/>
</dbReference>
<dbReference type="PANTHER" id="PTHR33608:SF6">
    <property type="entry name" value="BLL2464 PROTEIN"/>
    <property type="match status" value="1"/>
</dbReference>
<evidence type="ECO:0000313" key="3">
    <source>
        <dbReference type="Proteomes" id="UP001595704"/>
    </source>
</evidence>
<dbReference type="Pfam" id="PF01882">
    <property type="entry name" value="DUF58"/>
    <property type="match status" value="1"/>
</dbReference>
<evidence type="ECO:0000313" key="2">
    <source>
        <dbReference type="EMBL" id="MFC3637379.1"/>
    </source>
</evidence>
<sequence length="328" mass="34891">MARVRAQAVSVAGLLAPRRQGEASAAPGAVERARDLAERLPRIVLEARRVAASVSGVHGRRRAGVGENFWQFRPYVPGEAAARIDWRRSGRDDRLHVRQREWEAAQTVWLWVNLSSSMGFRSSLAMDSKAGRALTLGLGLAGALAQAGERVGLLGEGQTTGGAAALERLAGACALRLRETRDDQPDLPPGASVARAAAIVLVSDFLNQPEALAARIRALAHQGARGHLVLIADPVEESFPFSGQIMLETADGAERLRIGDASGWGDGYRVALARHRAELAEIAARWGWSLTLHRTDRPASEAALRLLTLMGAPVTGRAGELHASGSGA</sequence>
<accession>A0ABV7UH29</accession>